<evidence type="ECO:0000313" key="3">
    <source>
        <dbReference type="Proteomes" id="UP000237271"/>
    </source>
</evidence>
<dbReference type="OrthoDB" id="126917at2759"/>
<name>A0A2P4XAE2_9STRA</name>
<dbReference type="EMBL" id="NCKW01015556">
    <property type="protein sequence ID" value="POM62498.1"/>
    <property type="molecule type" value="Genomic_DNA"/>
</dbReference>
<feature type="region of interest" description="Disordered" evidence="1">
    <location>
        <begin position="274"/>
        <end position="326"/>
    </location>
</feature>
<feature type="compositionally biased region" description="Basic residues" evidence="1">
    <location>
        <begin position="297"/>
        <end position="307"/>
    </location>
</feature>
<evidence type="ECO:0000256" key="1">
    <source>
        <dbReference type="SAM" id="MobiDB-lite"/>
    </source>
</evidence>
<evidence type="ECO:0000313" key="2">
    <source>
        <dbReference type="EMBL" id="POM62498.1"/>
    </source>
</evidence>
<accession>A0A2P4XAE2</accession>
<dbReference type="Proteomes" id="UP000237271">
    <property type="component" value="Unassembled WGS sequence"/>
</dbReference>
<organism evidence="2 3">
    <name type="scientific">Phytophthora palmivora</name>
    <dbReference type="NCBI Taxonomy" id="4796"/>
    <lineage>
        <taxon>Eukaryota</taxon>
        <taxon>Sar</taxon>
        <taxon>Stramenopiles</taxon>
        <taxon>Oomycota</taxon>
        <taxon>Peronosporomycetes</taxon>
        <taxon>Peronosporales</taxon>
        <taxon>Peronosporaceae</taxon>
        <taxon>Phytophthora</taxon>
    </lineage>
</organism>
<proteinExistence type="predicted"/>
<dbReference type="GO" id="GO:0005524">
    <property type="term" value="F:ATP binding"/>
    <property type="evidence" value="ECO:0007669"/>
    <property type="project" value="UniProtKB-KW"/>
</dbReference>
<feature type="region of interest" description="Disordered" evidence="1">
    <location>
        <begin position="87"/>
        <end position="124"/>
    </location>
</feature>
<keyword evidence="3" id="KW-1185">Reference proteome</keyword>
<comment type="caution">
    <text evidence="2">The sequence shown here is derived from an EMBL/GenBank/DDBJ whole genome shotgun (WGS) entry which is preliminary data.</text>
</comment>
<feature type="region of interest" description="Disordered" evidence="1">
    <location>
        <begin position="1"/>
        <end position="55"/>
    </location>
</feature>
<feature type="compositionally biased region" description="Low complexity" evidence="1">
    <location>
        <begin position="342"/>
        <end position="355"/>
    </location>
</feature>
<feature type="compositionally biased region" description="Polar residues" evidence="1">
    <location>
        <begin position="1"/>
        <end position="10"/>
    </location>
</feature>
<keyword evidence="2" id="KW-0547">Nucleotide-binding</keyword>
<keyword evidence="2" id="KW-0067">ATP-binding</keyword>
<gene>
    <name evidence="2" type="ORF">PHPALM_28346</name>
</gene>
<protein>
    <submittedName>
        <fullName evidence="2">ATP-binding cassette (ABC) Superfamily</fullName>
    </submittedName>
</protein>
<sequence length="430" mass="46369">MTTGSESNEATAGPTKDPASSRDAPSEDAPVEDSGTSEAKVAPTSSPAKNLALAEGKAHAQAAKAASSKRADECAAAAKKRAALGSPTLEPPIAKGYRSFSDSESKEGAITKPQEISSDLDEQQERYQAAQLQRATEVLSSVPPTPVYPRGYYPPDAGTGSLMFLEHLVDLTMGSLLVAPLSDEPLFVNDIEAARCVLLAPHRIPLKEFTSLRKKPEDRVGLFPVWGYPWNFTVQELKELREARLLSYVLDQQDLRIEFAHLIAKRQLHSVMEGLRQQSKSSAQDDRGYGSVNPGTVHRKAAKKPRTTYRPGCYPRSQQPSGSQPGACLPAPMCSVTRGNPATSQAAGASQSAAALGRPAPHGSGARRSDQGGQEEPSRVFNYEAPSQYHAPGPFTSGRDCVRSLLREEVRRPRDWMYAIKIALGLGPNR</sequence>
<feature type="region of interest" description="Disordered" evidence="1">
    <location>
        <begin position="339"/>
        <end position="377"/>
    </location>
</feature>
<dbReference type="AlphaFoldDB" id="A0A2P4XAE2"/>
<reference evidence="2 3" key="1">
    <citation type="journal article" date="2017" name="Genome Biol. Evol.">
        <title>Phytophthora megakarya and P. palmivora, closely related causal agents of cacao black pod rot, underwent increases in genome sizes and gene numbers by different mechanisms.</title>
        <authorList>
            <person name="Ali S.S."/>
            <person name="Shao J."/>
            <person name="Lary D.J."/>
            <person name="Kronmiller B."/>
            <person name="Shen D."/>
            <person name="Strem M.D."/>
            <person name="Amoako-Attah I."/>
            <person name="Akrofi A.Y."/>
            <person name="Begoude B.A."/>
            <person name="Ten Hoopen G.M."/>
            <person name="Coulibaly K."/>
            <person name="Kebe B.I."/>
            <person name="Melnick R.L."/>
            <person name="Guiltinan M.J."/>
            <person name="Tyler B.M."/>
            <person name="Meinhardt L.W."/>
            <person name="Bailey B.A."/>
        </authorList>
    </citation>
    <scope>NUCLEOTIDE SEQUENCE [LARGE SCALE GENOMIC DNA]</scope>
    <source>
        <strain evidence="3">sbr112.9</strain>
    </source>
</reference>